<gene>
    <name evidence="2" type="ORF">AMECASPLE_002521</name>
</gene>
<accession>A0ABV0Y9H7</accession>
<evidence type="ECO:0000313" key="3">
    <source>
        <dbReference type="Proteomes" id="UP001469553"/>
    </source>
</evidence>
<protein>
    <submittedName>
        <fullName evidence="2">Uncharacterized protein</fullName>
    </submittedName>
</protein>
<reference evidence="2 3" key="1">
    <citation type="submission" date="2021-06" db="EMBL/GenBank/DDBJ databases">
        <authorList>
            <person name="Palmer J.M."/>
        </authorList>
    </citation>
    <scope>NUCLEOTIDE SEQUENCE [LARGE SCALE GENOMIC DNA]</scope>
    <source>
        <strain evidence="2 3">AS_MEX2019</strain>
        <tissue evidence="2">Muscle</tissue>
    </source>
</reference>
<proteinExistence type="predicted"/>
<evidence type="ECO:0000313" key="2">
    <source>
        <dbReference type="EMBL" id="MEQ2290366.1"/>
    </source>
</evidence>
<dbReference type="EMBL" id="JAHRIP010028307">
    <property type="protein sequence ID" value="MEQ2290366.1"/>
    <property type="molecule type" value="Genomic_DNA"/>
</dbReference>
<organism evidence="2 3">
    <name type="scientific">Ameca splendens</name>
    <dbReference type="NCBI Taxonomy" id="208324"/>
    <lineage>
        <taxon>Eukaryota</taxon>
        <taxon>Metazoa</taxon>
        <taxon>Chordata</taxon>
        <taxon>Craniata</taxon>
        <taxon>Vertebrata</taxon>
        <taxon>Euteleostomi</taxon>
        <taxon>Actinopterygii</taxon>
        <taxon>Neopterygii</taxon>
        <taxon>Teleostei</taxon>
        <taxon>Neoteleostei</taxon>
        <taxon>Acanthomorphata</taxon>
        <taxon>Ovalentaria</taxon>
        <taxon>Atherinomorphae</taxon>
        <taxon>Cyprinodontiformes</taxon>
        <taxon>Goodeidae</taxon>
        <taxon>Ameca</taxon>
    </lineage>
</organism>
<sequence>MTPPETPSHPHTSSLCRTSTVTKRERLQSTQPLIFPENVEKPSSPLLFFSSHLEPNRQLDRVMSFRSLEIKPCARCIKLAPPSGEKWVPGELVLIFSSLQTTDGEHPGQVASVEYFSEVKFYSKTYENKTQ</sequence>
<dbReference type="Proteomes" id="UP001469553">
    <property type="component" value="Unassembled WGS sequence"/>
</dbReference>
<comment type="caution">
    <text evidence="2">The sequence shown here is derived from an EMBL/GenBank/DDBJ whole genome shotgun (WGS) entry which is preliminary data.</text>
</comment>
<evidence type="ECO:0000256" key="1">
    <source>
        <dbReference type="SAM" id="MobiDB-lite"/>
    </source>
</evidence>
<name>A0ABV0Y9H7_9TELE</name>
<feature type="region of interest" description="Disordered" evidence="1">
    <location>
        <begin position="1"/>
        <end position="22"/>
    </location>
</feature>
<keyword evidence="3" id="KW-1185">Reference proteome</keyword>